<feature type="compositionally biased region" description="Low complexity" evidence="1">
    <location>
        <begin position="91"/>
        <end position="101"/>
    </location>
</feature>
<sequence length="101" mass="10838">MPHLNSARSFLMSFTILEVMRWQPRRCGGMTTVLWAHRPGRGPAADGAEEEATSHRTALRGPRRGRAEAEKMMTGAALRRGGPEGEDKMAGADASAAACMA</sequence>
<name>A0A0A9E9J2_ARUDO</name>
<feature type="compositionally biased region" description="Basic and acidic residues" evidence="1">
    <location>
        <begin position="81"/>
        <end position="90"/>
    </location>
</feature>
<organism evidence="2">
    <name type="scientific">Arundo donax</name>
    <name type="common">Giant reed</name>
    <name type="synonym">Donax arundinaceus</name>
    <dbReference type="NCBI Taxonomy" id="35708"/>
    <lineage>
        <taxon>Eukaryota</taxon>
        <taxon>Viridiplantae</taxon>
        <taxon>Streptophyta</taxon>
        <taxon>Embryophyta</taxon>
        <taxon>Tracheophyta</taxon>
        <taxon>Spermatophyta</taxon>
        <taxon>Magnoliopsida</taxon>
        <taxon>Liliopsida</taxon>
        <taxon>Poales</taxon>
        <taxon>Poaceae</taxon>
        <taxon>PACMAD clade</taxon>
        <taxon>Arundinoideae</taxon>
        <taxon>Arundineae</taxon>
        <taxon>Arundo</taxon>
    </lineage>
</organism>
<accession>A0A0A9E9J2</accession>
<dbReference type="EMBL" id="GBRH01201184">
    <property type="protein sequence ID" value="JAD96711.1"/>
    <property type="molecule type" value="Transcribed_RNA"/>
</dbReference>
<evidence type="ECO:0000313" key="2">
    <source>
        <dbReference type="EMBL" id="JAD96711.1"/>
    </source>
</evidence>
<reference evidence="2" key="1">
    <citation type="submission" date="2014-09" db="EMBL/GenBank/DDBJ databases">
        <authorList>
            <person name="Magalhaes I.L.F."/>
            <person name="Oliveira U."/>
            <person name="Santos F.R."/>
            <person name="Vidigal T.H.D.A."/>
            <person name="Brescovit A.D."/>
            <person name="Santos A.J."/>
        </authorList>
    </citation>
    <scope>NUCLEOTIDE SEQUENCE</scope>
    <source>
        <tissue evidence="2">Shoot tissue taken approximately 20 cm above the soil surface</tissue>
    </source>
</reference>
<evidence type="ECO:0000256" key="1">
    <source>
        <dbReference type="SAM" id="MobiDB-lite"/>
    </source>
</evidence>
<proteinExistence type="predicted"/>
<dbReference type="AlphaFoldDB" id="A0A0A9E9J2"/>
<protein>
    <submittedName>
        <fullName evidence="2">Uncharacterized protein</fullName>
    </submittedName>
</protein>
<reference evidence="2" key="2">
    <citation type="journal article" date="2015" name="Data Brief">
        <title>Shoot transcriptome of the giant reed, Arundo donax.</title>
        <authorList>
            <person name="Barrero R.A."/>
            <person name="Guerrero F.D."/>
            <person name="Moolhuijzen P."/>
            <person name="Goolsby J.A."/>
            <person name="Tidwell J."/>
            <person name="Bellgard S.E."/>
            <person name="Bellgard M.I."/>
        </authorList>
    </citation>
    <scope>NUCLEOTIDE SEQUENCE</scope>
    <source>
        <tissue evidence="2">Shoot tissue taken approximately 20 cm above the soil surface</tissue>
    </source>
</reference>
<feature type="region of interest" description="Disordered" evidence="1">
    <location>
        <begin position="39"/>
        <end position="101"/>
    </location>
</feature>